<keyword evidence="4" id="KW-0862">Zinc</keyword>
<feature type="region of interest" description="Disordered" evidence="5">
    <location>
        <begin position="1"/>
        <end position="71"/>
    </location>
</feature>
<feature type="binding site" evidence="4">
    <location>
        <position position="257"/>
    </location>
    <ligand>
        <name>Zn(2+)</name>
        <dbReference type="ChEBI" id="CHEBI:29105"/>
    </ligand>
</feature>
<dbReference type="GO" id="GO:0031508">
    <property type="term" value="P:pericentric heterochromatin formation"/>
    <property type="evidence" value="ECO:0007669"/>
    <property type="project" value="TreeGrafter"/>
</dbReference>
<feature type="region of interest" description="Disordered" evidence="5">
    <location>
        <begin position="403"/>
        <end position="484"/>
    </location>
</feature>
<evidence type="ECO:0000313" key="7">
    <source>
        <dbReference type="EMBL" id="EWC48370.1"/>
    </source>
</evidence>
<dbReference type="GO" id="GO:0031934">
    <property type="term" value="C:mating-type region heterochromatin"/>
    <property type="evidence" value="ECO:0007669"/>
    <property type="project" value="TreeGrafter"/>
</dbReference>
<keyword evidence="3" id="KW-0520">NAD</keyword>
<feature type="compositionally biased region" description="Low complexity" evidence="5">
    <location>
        <begin position="596"/>
        <end position="613"/>
    </location>
</feature>
<feature type="compositionally biased region" description="Gly residues" evidence="5">
    <location>
        <begin position="39"/>
        <end position="49"/>
    </location>
</feature>
<sequence>MADGLEPPSKRRKVLVPSDADSPAPTPTPSTSFSVEIVVGGGSCDGGPGSKSDGQQQAPPKQKQSTPKERTTERIDLNRVAHPQQLEKQLATWLDILNRKKKIIVIAGAGISVRAGIPDFRSSNGLFASVKSDYKLKASGKQLFDASVYKDDKSTSDFHGMVRNLHAMSNDAQPTAFHHLLASLAASGRLLRLYTQNVDCIETSLPPLATKTPLNNKGPWPKSVQLHGGLDKMTCSKCRVIKDFKPDIFVGPKPPDCLDCLDWEAARGASGKRSQGVGKLRPRIVLYNEHNPDEDAIGAVSTADLKARPDCLIVVGTSLKIPGVQRLVRELCASIRDFRGGKTVWINCDEPPATGQLKGLFDLIMKGDCETLAKISNVKHHDQFTPDTDMKKITGTGMELGVSTPISMDSESDSPLSSPASYSSSEDIWDNIKNNRSADIPWPPPKVLITSRHLSPSTSPHSKKATVSKPDGKPLAKSKVQSTLTKAKVKGTAKVKKTVTATTTKPKVQKPRVQKTIQKGALTKAFKTAKAAPKAPKAQKSALPAALPFKPKKLEGRTVRVSMETLKRKAEAEADARNSSSLPISTPPPKLILHGSDSSFTTDPSPLSSPSSLDPKRGMRIQDLLY</sequence>
<dbReference type="AlphaFoldDB" id="W7IGN9"/>
<feature type="region of interest" description="Disordered" evidence="5">
    <location>
        <begin position="569"/>
        <end position="626"/>
    </location>
</feature>
<dbReference type="HOGENOM" id="CLU_021544_2_1_1"/>
<comment type="similarity">
    <text evidence="1">Belongs to the sirtuin family. Class I subfamily.</text>
</comment>
<evidence type="ECO:0000256" key="1">
    <source>
        <dbReference type="ARBA" id="ARBA00006924"/>
    </source>
</evidence>
<name>W7IGN9_9PEZI</name>
<evidence type="ECO:0000256" key="5">
    <source>
        <dbReference type="SAM" id="MobiDB-lite"/>
    </source>
</evidence>
<keyword evidence="4" id="KW-0479">Metal-binding</keyword>
<dbReference type="Gene3D" id="3.30.1600.10">
    <property type="entry name" value="SIR2/SIRT2 'Small Domain"/>
    <property type="match status" value="1"/>
</dbReference>
<feature type="domain" description="Deacetylase sirtuin-type" evidence="6">
    <location>
        <begin position="83"/>
        <end position="384"/>
    </location>
</feature>
<dbReference type="EMBL" id="KI966390">
    <property type="protein sequence ID" value="EWC48370.1"/>
    <property type="molecule type" value="Genomic_DNA"/>
</dbReference>
<feature type="binding site" evidence="4">
    <location>
        <position position="238"/>
    </location>
    <ligand>
        <name>Zn(2+)</name>
        <dbReference type="ChEBI" id="CHEBI:29105"/>
    </ligand>
</feature>
<dbReference type="PANTHER" id="PTHR11085:SF15">
    <property type="entry name" value="NAD-DEPENDENT HISTONE DEACETYLASE HST4"/>
    <property type="match status" value="1"/>
</dbReference>
<dbReference type="Proteomes" id="UP000024837">
    <property type="component" value="Unassembled WGS sequence"/>
</dbReference>
<evidence type="ECO:0000256" key="3">
    <source>
        <dbReference type="ARBA" id="ARBA00023027"/>
    </source>
</evidence>
<dbReference type="InterPro" id="IPR050134">
    <property type="entry name" value="NAD-dep_sirtuin_deacylases"/>
</dbReference>
<dbReference type="PANTHER" id="PTHR11085">
    <property type="entry name" value="NAD-DEPENDENT PROTEIN DEACYLASE SIRTUIN-5, MITOCHONDRIAL-RELATED"/>
    <property type="match status" value="1"/>
</dbReference>
<dbReference type="GO" id="GO:0070403">
    <property type="term" value="F:NAD+ binding"/>
    <property type="evidence" value="ECO:0007669"/>
    <property type="project" value="InterPro"/>
</dbReference>
<dbReference type="OrthoDB" id="2919105at2759"/>
<evidence type="ECO:0000256" key="4">
    <source>
        <dbReference type="PROSITE-ProRule" id="PRU00236"/>
    </source>
</evidence>
<dbReference type="GO" id="GO:0000122">
    <property type="term" value="P:negative regulation of transcription by RNA polymerase II"/>
    <property type="evidence" value="ECO:0007669"/>
    <property type="project" value="TreeGrafter"/>
</dbReference>
<evidence type="ECO:0000259" key="6">
    <source>
        <dbReference type="PROSITE" id="PS50305"/>
    </source>
</evidence>
<dbReference type="GO" id="GO:0006282">
    <property type="term" value="P:regulation of DNA repair"/>
    <property type="evidence" value="ECO:0007669"/>
    <property type="project" value="TreeGrafter"/>
</dbReference>
<feature type="active site" description="Proton acceptor" evidence="4">
    <location>
        <position position="227"/>
    </location>
</feature>
<dbReference type="GO" id="GO:0046872">
    <property type="term" value="F:metal ion binding"/>
    <property type="evidence" value="ECO:0007669"/>
    <property type="project" value="UniProtKB-KW"/>
</dbReference>
<evidence type="ECO:0000256" key="2">
    <source>
        <dbReference type="ARBA" id="ARBA00022679"/>
    </source>
</evidence>
<proteinExistence type="inferred from homology"/>
<organism evidence="7 8">
    <name type="scientific">Drechslerella stenobrocha 248</name>
    <dbReference type="NCBI Taxonomy" id="1043628"/>
    <lineage>
        <taxon>Eukaryota</taxon>
        <taxon>Fungi</taxon>
        <taxon>Dikarya</taxon>
        <taxon>Ascomycota</taxon>
        <taxon>Pezizomycotina</taxon>
        <taxon>Orbiliomycetes</taxon>
        <taxon>Orbiliales</taxon>
        <taxon>Orbiliaceae</taxon>
        <taxon>Drechslerella</taxon>
    </lineage>
</organism>
<keyword evidence="8" id="KW-1185">Reference proteome</keyword>
<keyword evidence="2" id="KW-0808">Transferase</keyword>
<dbReference type="Gene3D" id="3.40.50.1220">
    <property type="entry name" value="TPP-binding domain"/>
    <property type="match status" value="1"/>
</dbReference>
<feature type="binding site" evidence="4">
    <location>
        <position position="260"/>
    </location>
    <ligand>
        <name>Zn(2+)</name>
        <dbReference type="ChEBI" id="CHEBI:29105"/>
    </ligand>
</feature>
<accession>W7IGN9</accession>
<gene>
    <name evidence="7" type="ORF">DRE_02139</name>
</gene>
<dbReference type="SUPFAM" id="SSF52467">
    <property type="entry name" value="DHS-like NAD/FAD-binding domain"/>
    <property type="match status" value="1"/>
</dbReference>
<evidence type="ECO:0000313" key="8">
    <source>
        <dbReference type="Proteomes" id="UP000024837"/>
    </source>
</evidence>
<dbReference type="InterPro" id="IPR003000">
    <property type="entry name" value="Sirtuin"/>
</dbReference>
<dbReference type="InterPro" id="IPR029035">
    <property type="entry name" value="DHS-like_NAD/FAD-binding_dom"/>
</dbReference>
<dbReference type="GO" id="GO:1990414">
    <property type="term" value="P:replication-born double-strand break repair via sister chromatid exchange"/>
    <property type="evidence" value="ECO:0007669"/>
    <property type="project" value="TreeGrafter"/>
</dbReference>
<dbReference type="GO" id="GO:0017136">
    <property type="term" value="F:histone deacetylase activity, NAD-dependent"/>
    <property type="evidence" value="ECO:0007669"/>
    <property type="project" value="TreeGrafter"/>
</dbReference>
<dbReference type="Pfam" id="PF02146">
    <property type="entry name" value="SIR2"/>
    <property type="match status" value="1"/>
</dbReference>
<dbReference type="InterPro" id="IPR026590">
    <property type="entry name" value="Ssirtuin_cat_dom"/>
</dbReference>
<feature type="compositionally biased region" description="Polar residues" evidence="5">
    <location>
        <begin position="55"/>
        <end position="65"/>
    </location>
</feature>
<protein>
    <recommendedName>
        <fullName evidence="6">Deacetylase sirtuin-type domain-containing protein</fullName>
    </recommendedName>
</protein>
<feature type="binding site" evidence="4">
    <location>
        <position position="235"/>
    </location>
    <ligand>
        <name>Zn(2+)</name>
        <dbReference type="ChEBI" id="CHEBI:29105"/>
    </ligand>
</feature>
<dbReference type="GO" id="GO:0005634">
    <property type="term" value="C:nucleus"/>
    <property type="evidence" value="ECO:0007669"/>
    <property type="project" value="TreeGrafter"/>
</dbReference>
<reference evidence="7 8" key="1">
    <citation type="submission" date="2013-05" db="EMBL/GenBank/DDBJ databases">
        <title>Drechslerella stenobrocha genome reveals carnivorous origination and mechanical trapping mechanism of predatory fungi.</title>
        <authorList>
            <person name="Liu X."/>
            <person name="Zhang W."/>
            <person name="Liu K."/>
        </authorList>
    </citation>
    <scope>NUCLEOTIDE SEQUENCE [LARGE SCALE GENOMIC DNA]</scope>
    <source>
        <strain evidence="7 8">248</strain>
    </source>
</reference>
<dbReference type="InterPro" id="IPR026591">
    <property type="entry name" value="Sirtuin_cat_small_dom_sf"/>
</dbReference>
<feature type="compositionally biased region" description="Low complexity" evidence="5">
    <location>
        <begin position="407"/>
        <end position="426"/>
    </location>
</feature>
<dbReference type="PROSITE" id="PS50305">
    <property type="entry name" value="SIRTUIN"/>
    <property type="match status" value="1"/>
</dbReference>